<dbReference type="InterPro" id="IPR001387">
    <property type="entry name" value="Cro/C1-type_HTH"/>
</dbReference>
<dbReference type="InterPro" id="IPR010057">
    <property type="entry name" value="Transcription_activator_Rgg_C"/>
</dbReference>
<dbReference type="AlphaFoldDB" id="A0A1I4EVY9"/>
<reference evidence="2 6" key="2">
    <citation type="submission" date="2020-06" db="EMBL/GenBank/DDBJ databases">
        <title>Draft genome sequence of Lactic acid bacteria from Okinawan-style tofu.</title>
        <authorList>
            <person name="Takara I."/>
            <person name="Ikematsu S."/>
        </authorList>
    </citation>
    <scope>NUCLEOTIDE SEQUENCE [LARGE SCALE GENOMIC DNA]</scope>
    <source>
        <strain evidence="6">lg38</strain>
        <strain evidence="2">Lg38</strain>
    </source>
</reference>
<dbReference type="Proteomes" id="UP000504756">
    <property type="component" value="Unassembled WGS sequence"/>
</dbReference>
<dbReference type="Proteomes" id="UP001217324">
    <property type="component" value="Chromosome"/>
</dbReference>
<dbReference type="InterPro" id="IPR053163">
    <property type="entry name" value="HTH-type_regulator_Rgg"/>
</dbReference>
<evidence type="ECO:0000313" key="5">
    <source>
        <dbReference type="Proteomes" id="UP000181969"/>
    </source>
</evidence>
<accession>A0A1I4EVY9</accession>
<evidence type="ECO:0000313" key="3">
    <source>
        <dbReference type="EMBL" id="SFL09270.1"/>
    </source>
</evidence>
<evidence type="ECO:0000313" key="2">
    <source>
        <dbReference type="EMBL" id="GFO50854.1"/>
    </source>
</evidence>
<reference evidence="4" key="3">
    <citation type="submission" date="2023-02" db="EMBL/GenBank/DDBJ databases">
        <title>Comparative genomics and fermentation flavor characterization of five lactic acid bacteria reveal flavor biosynthesis metabolic pathways in fermented muskmelon puree.</title>
        <authorList>
            <person name="Yuan L."/>
            <person name="Li M."/>
            <person name="Xu X."/>
            <person name="Lao F."/>
            <person name="Wu J."/>
        </authorList>
    </citation>
    <scope>NUCLEOTIDE SEQUENCE</scope>
    <source>
        <strain evidence="4">Pa-2</strain>
    </source>
</reference>
<evidence type="ECO:0000313" key="6">
    <source>
        <dbReference type="Proteomes" id="UP000504756"/>
    </source>
</evidence>
<dbReference type="PANTHER" id="PTHR37038">
    <property type="entry name" value="TRANSCRIPTIONAL REGULATOR-RELATED"/>
    <property type="match status" value="1"/>
</dbReference>
<proteinExistence type="predicted"/>
<dbReference type="Pfam" id="PF01381">
    <property type="entry name" value="HTH_3"/>
    <property type="match status" value="1"/>
</dbReference>
<dbReference type="SUPFAM" id="SSF47413">
    <property type="entry name" value="lambda repressor-like DNA-binding domains"/>
    <property type="match status" value="1"/>
</dbReference>
<protein>
    <submittedName>
        <fullName evidence="4">Helix-turn-helix domain-containing protein</fullName>
    </submittedName>
    <submittedName>
        <fullName evidence="3">Transcriptional activator, Rgg/GadR/MutR family, C-terminal domain-containing protein</fullName>
    </submittedName>
    <submittedName>
        <fullName evidence="2">Transcriptional regulator</fullName>
    </submittedName>
</protein>
<dbReference type="Proteomes" id="UP000181969">
    <property type="component" value="Unassembled WGS sequence"/>
</dbReference>
<dbReference type="Pfam" id="PF21259">
    <property type="entry name" value="Rgg_C"/>
    <property type="match status" value="1"/>
</dbReference>
<dbReference type="OrthoDB" id="9814553at2"/>
<gene>
    <name evidence="2" type="primary">yhgC</name>
    <name evidence="2" type="ORF">ikelab_01290</name>
    <name evidence="4" type="ORF">PWF74_04355</name>
    <name evidence="3" type="ORF">SAMN05216438_101202</name>
</gene>
<sequence length="284" mass="32644">MIYSKYGKIFRNLRLQKNMSLSELNTLSGVSKATISQFENGKSLVSFDKLEALLESMNLTILDYSLLVNNGLPEYFITQFQNIENAYYNQDEAELQHLYEKNLEYENESTYMIALSAKATYTQLSEKEIQEVESLLSVGPLWGQYELYILIHTLEQLNLNLIWNIIETFFKNKNVFKYLKVLHEYRALLINILIKAELVFIEAECDTKAGIVLSRLNSITVESDLTSKAIARVLKGCYTYAFESRSNGEKIIAACLEVMDNVGAIKLKNVIVRRITLLKSRVQK</sequence>
<dbReference type="PROSITE" id="PS50943">
    <property type="entry name" value="HTH_CROC1"/>
    <property type="match status" value="1"/>
</dbReference>
<dbReference type="NCBIfam" id="TIGR01716">
    <property type="entry name" value="RGG_Cterm"/>
    <property type="match status" value="1"/>
</dbReference>
<organism evidence="3 5">
    <name type="scientific">Lactococcus garvieae</name>
    <dbReference type="NCBI Taxonomy" id="1363"/>
    <lineage>
        <taxon>Bacteria</taxon>
        <taxon>Bacillati</taxon>
        <taxon>Bacillota</taxon>
        <taxon>Bacilli</taxon>
        <taxon>Lactobacillales</taxon>
        <taxon>Streptococcaceae</taxon>
        <taxon>Lactococcus</taxon>
    </lineage>
</organism>
<dbReference type="EMBL" id="FOTJ01000001">
    <property type="protein sequence ID" value="SFL09270.1"/>
    <property type="molecule type" value="Genomic_DNA"/>
</dbReference>
<dbReference type="RefSeq" id="WP_074749996.1">
    <property type="nucleotide sequence ID" value="NZ_BLXU01000001.1"/>
</dbReference>
<dbReference type="CDD" id="cd00093">
    <property type="entry name" value="HTH_XRE"/>
    <property type="match status" value="1"/>
</dbReference>
<dbReference type="EMBL" id="CP118627">
    <property type="protein sequence ID" value="WEA14745.1"/>
    <property type="molecule type" value="Genomic_DNA"/>
</dbReference>
<feature type="domain" description="HTH cro/C1-type" evidence="1">
    <location>
        <begin position="10"/>
        <end position="64"/>
    </location>
</feature>
<dbReference type="SMART" id="SM00530">
    <property type="entry name" value="HTH_XRE"/>
    <property type="match status" value="1"/>
</dbReference>
<dbReference type="Gene3D" id="1.10.260.40">
    <property type="entry name" value="lambda repressor-like DNA-binding domains"/>
    <property type="match status" value="1"/>
</dbReference>
<dbReference type="EMBL" id="BLXU01000001">
    <property type="protein sequence ID" value="GFO50854.1"/>
    <property type="molecule type" value="Genomic_DNA"/>
</dbReference>
<evidence type="ECO:0000259" key="1">
    <source>
        <dbReference type="PROSITE" id="PS50943"/>
    </source>
</evidence>
<dbReference type="InterPro" id="IPR010982">
    <property type="entry name" value="Lambda_DNA-bd_dom_sf"/>
</dbReference>
<dbReference type="GO" id="GO:0003677">
    <property type="term" value="F:DNA binding"/>
    <property type="evidence" value="ECO:0007669"/>
    <property type="project" value="InterPro"/>
</dbReference>
<reference evidence="3 5" key="1">
    <citation type="submission" date="2016-10" db="EMBL/GenBank/DDBJ databases">
        <authorList>
            <person name="de Groot N.N."/>
        </authorList>
    </citation>
    <scope>NUCLEOTIDE SEQUENCE [LARGE SCALE GENOMIC DNA]</scope>
    <source>
        <strain evidence="3 5">M79</strain>
    </source>
</reference>
<evidence type="ECO:0000313" key="4">
    <source>
        <dbReference type="EMBL" id="WEA14745.1"/>
    </source>
</evidence>
<name>A0A1I4EVY9_9LACT</name>